<organism evidence="5 6">
    <name type="scientific">Membranihabitans marinus</name>
    <dbReference type="NCBI Taxonomy" id="1227546"/>
    <lineage>
        <taxon>Bacteria</taxon>
        <taxon>Pseudomonadati</taxon>
        <taxon>Bacteroidota</taxon>
        <taxon>Saprospiria</taxon>
        <taxon>Saprospirales</taxon>
        <taxon>Saprospiraceae</taxon>
        <taxon>Membranihabitans</taxon>
    </lineage>
</organism>
<dbReference type="PROSITE" id="PS51585">
    <property type="entry name" value="SAM_MT_TPMT"/>
    <property type="match status" value="1"/>
</dbReference>
<proteinExistence type="predicted"/>
<dbReference type="InterPro" id="IPR008854">
    <property type="entry name" value="TPMT"/>
</dbReference>
<keyword evidence="1" id="KW-0597">Phosphoprotein</keyword>
<dbReference type="InterPro" id="IPR029063">
    <property type="entry name" value="SAM-dependent_MTases_sf"/>
</dbReference>
<dbReference type="GO" id="GO:0032259">
    <property type="term" value="P:methylation"/>
    <property type="evidence" value="ECO:0007669"/>
    <property type="project" value="UniProtKB-KW"/>
</dbReference>
<keyword evidence="2 5" id="KW-0489">Methyltransferase</keyword>
<evidence type="ECO:0000256" key="4">
    <source>
        <dbReference type="ARBA" id="ARBA00022691"/>
    </source>
</evidence>
<gene>
    <name evidence="5" type="ORF">KUV50_18525</name>
</gene>
<comment type="caution">
    <text evidence="5">The sequence shown here is derived from an EMBL/GenBank/DDBJ whole genome shotgun (WGS) entry which is preliminary data.</text>
</comment>
<dbReference type="SUPFAM" id="SSF53335">
    <property type="entry name" value="S-adenosyl-L-methionine-dependent methyltransferases"/>
    <property type="match status" value="1"/>
</dbReference>
<dbReference type="Gene3D" id="3.40.50.150">
    <property type="entry name" value="Vaccinia Virus protein VP39"/>
    <property type="match status" value="1"/>
</dbReference>
<dbReference type="PANTHER" id="PTHR32183:SF6">
    <property type="entry name" value="CYSTEINE SULFINATE DESULFINASE_CYSTEINE DESULFURASE AND RELATED ENZYMES"/>
    <property type="match status" value="1"/>
</dbReference>
<dbReference type="CDD" id="cd02440">
    <property type="entry name" value="AdoMet_MTases"/>
    <property type="match status" value="1"/>
</dbReference>
<evidence type="ECO:0000256" key="1">
    <source>
        <dbReference type="ARBA" id="ARBA00022553"/>
    </source>
</evidence>
<keyword evidence="3" id="KW-0808">Transferase</keyword>
<keyword evidence="6" id="KW-1185">Reference proteome</keyword>
<evidence type="ECO:0000256" key="3">
    <source>
        <dbReference type="ARBA" id="ARBA00022679"/>
    </source>
</evidence>
<dbReference type="GO" id="GO:0008757">
    <property type="term" value="F:S-adenosylmethionine-dependent methyltransferase activity"/>
    <property type="evidence" value="ECO:0007669"/>
    <property type="project" value="InterPro"/>
</dbReference>
<keyword evidence="4" id="KW-0949">S-adenosyl-L-methionine</keyword>
<accession>A0A953HX82</accession>
<reference evidence="5" key="1">
    <citation type="submission" date="2021-06" db="EMBL/GenBank/DDBJ databases">
        <title>44 bacteria genomes isolated from Dapeng, Shenzhen.</title>
        <authorList>
            <person name="Zheng W."/>
            <person name="Yu S."/>
            <person name="Huang Y."/>
        </authorList>
    </citation>
    <scope>NUCLEOTIDE SEQUENCE</scope>
    <source>
        <strain evidence="5">DP5N28-2</strain>
    </source>
</reference>
<dbReference type="PANTHER" id="PTHR32183">
    <property type="match status" value="1"/>
</dbReference>
<dbReference type="Proteomes" id="UP000753961">
    <property type="component" value="Unassembled WGS sequence"/>
</dbReference>
<protein>
    <submittedName>
        <fullName evidence="5">SAM-dependent methyltransferase</fullName>
    </submittedName>
</protein>
<dbReference type="Pfam" id="PF05724">
    <property type="entry name" value="TPMT"/>
    <property type="match status" value="1"/>
</dbReference>
<sequence length="192" mass="22431">MLHKDYWNERWMENNTGWDIGQASPPLMEYLQQIPNRDIEILIPGSGSGYEAEQAYRMGFHRVHYNDIAPEAKIRFQKRVPDFPAEQIIMQDIFKLNGRYDLILEQTSFCAQPPERRNEYISKIHDLLNPNGKYAGVLFDVEFPGDGPPFGGNREEYARLFGKKFKILKMEKCYNSINPRQGKELFVILTPI</sequence>
<dbReference type="RefSeq" id="WP_222581705.1">
    <property type="nucleotide sequence ID" value="NZ_JAHVHU010000025.1"/>
</dbReference>
<name>A0A953HX82_9BACT</name>
<evidence type="ECO:0000313" key="6">
    <source>
        <dbReference type="Proteomes" id="UP000753961"/>
    </source>
</evidence>
<dbReference type="EMBL" id="JAHVHU010000025">
    <property type="protein sequence ID" value="MBY5960155.1"/>
    <property type="molecule type" value="Genomic_DNA"/>
</dbReference>
<evidence type="ECO:0000256" key="2">
    <source>
        <dbReference type="ARBA" id="ARBA00022603"/>
    </source>
</evidence>
<dbReference type="AlphaFoldDB" id="A0A953HX82"/>
<evidence type="ECO:0000313" key="5">
    <source>
        <dbReference type="EMBL" id="MBY5960155.1"/>
    </source>
</evidence>